<reference evidence="1" key="1">
    <citation type="submission" date="2014-11" db="EMBL/GenBank/DDBJ databases">
        <authorList>
            <person name="Amaro Gonzalez C."/>
        </authorList>
    </citation>
    <scope>NUCLEOTIDE SEQUENCE</scope>
</reference>
<sequence length="53" mass="6059">MNLLVKGLEAAFSSLPWLYIYCTLCLCCWSRCQAPDQQDELTLGDMTEMPCRP</sequence>
<dbReference type="AlphaFoldDB" id="A0A0E9VDP6"/>
<reference evidence="1" key="2">
    <citation type="journal article" date="2015" name="Fish Shellfish Immunol.">
        <title>Early steps in the European eel (Anguilla anguilla)-Vibrio vulnificus interaction in the gills: Role of the RtxA13 toxin.</title>
        <authorList>
            <person name="Callol A."/>
            <person name="Pajuelo D."/>
            <person name="Ebbesson L."/>
            <person name="Teles M."/>
            <person name="MacKenzie S."/>
            <person name="Amaro C."/>
        </authorList>
    </citation>
    <scope>NUCLEOTIDE SEQUENCE</scope>
</reference>
<protein>
    <submittedName>
        <fullName evidence="1">Uncharacterized protein</fullName>
    </submittedName>
</protein>
<dbReference type="EMBL" id="GBXM01032992">
    <property type="protein sequence ID" value="JAH75585.1"/>
    <property type="molecule type" value="Transcribed_RNA"/>
</dbReference>
<organism evidence="1">
    <name type="scientific">Anguilla anguilla</name>
    <name type="common">European freshwater eel</name>
    <name type="synonym">Muraena anguilla</name>
    <dbReference type="NCBI Taxonomy" id="7936"/>
    <lineage>
        <taxon>Eukaryota</taxon>
        <taxon>Metazoa</taxon>
        <taxon>Chordata</taxon>
        <taxon>Craniata</taxon>
        <taxon>Vertebrata</taxon>
        <taxon>Euteleostomi</taxon>
        <taxon>Actinopterygii</taxon>
        <taxon>Neopterygii</taxon>
        <taxon>Teleostei</taxon>
        <taxon>Anguilliformes</taxon>
        <taxon>Anguillidae</taxon>
        <taxon>Anguilla</taxon>
    </lineage>
</organism>
<evidence type="ECO:0000313" key="1">
    <source>
        <dbReference type="EMBL" id="JAH75585.1"/>
    </source>
</evidence>
<name>A0A0E9VDP6_ANGAN</name>
<proteinExistence type="predicted"/>
<accession>A0A0E9VDP6</accession>